<organism evidence="1 2">
    <name type="scientific">Priestia megaterium (strain WSH-002)</name>
    <name type="common">Bacillus megaterium</name>
    <dbReference type="NCBI Taxonomy" id="1006007"/>
    <lineage>
        <taxon>Bacteria</taxon>
        <taxon>Bacillati</taxon>
        <taxon>Bacillota</taxon>
        <taxon>Bacilli</taxon>
        <taxon>Bacillales</taxon>
        <taxon>Bacillaceae</taxon>
        <taxon>Priestia</taxon>
    </lineage>
</organism>
<evidence type="ECO:0000313" key="1">
    <source>
        <dbReference type="EMBL" id="AEN90522.1"/>
    </source>
</evidence>
<name>A0A8D3X2I0_PRIMW</name>
<sequence length="37" mass="4355">MEPVLLFRQMDMTSRYIENGLLVSNTRKSIVQKGENR</sequence>
<dbReference type="Proteomes" id="UP000001283">
    <property type="component" value="Chromosome"/>
</dbReference>
<proteinExistence type="predicted"/>
<dbReference type="EMBL" id="CP003017">
    <property type="protein sequence ID" value="AEN90522.1"/>
    <property type="molecule type" value="Genomic_DNA"/>
</dbReference>
<accession>A0A8D3X2I0</accession>
<evidence type="ECO:0000313" key="2">
    <source>
        <dbReference type="Proteomes" id="UP000001283"/>
    </source>
</evidence>
<gene>
    <name evidence="1" type="ORF">BMWSH_3640</name>
</gene>
<protein>
    <submittedName>
        <fullName evidence="1">Uncharacterized protein</fullName>
    </submittedName>
</protein>
<dbReference type="AlphaFoldDB" id="A0A8D3X2I0"/>
<reference evidence="1 2" key="1">
    <citation type="journal article" date="2011" name="J. Bacteriol.">
        <title>Complete genome sequence of the industrial strain Bacillus megaterium WSH-002.</title>
        <authorList>
            <person name="Liu L."/>
            <person name="Li Y."/>
            <person name="Zhang J."/>
            <person name="Zou W."/>
            <person name="Zhou Z."/>
            <person name="Liu J."/>
            <person name="Li X."/>
            <person name="Wang L."/>
            <person name="Chen J."/>
        </authorList>
    </citation>
    <scope>NUCLEOTIDE SEQUENCE [LARGE SCALE GENOMIC DNA]</scope>
    <source>
        <strain evidence="1 2">WSH-002</strain>
    </source>
</reference>
<dbReference type="KEGG" id="bmh:BMWSH_3640"/>